<keyword evidence="1" id="KW-0472">Membrane</keyword>
<comment type="caution">
    <text evidence="2">The sequence shown here is derived from an EMBL/GenBank/DDBJ whole genome shotgun (WGS) entry which is preliminary data.</text>
</comment>
<dbReference type="EMBL" id="SHKN01000004">
    <property type="protein sequence ID" value="RZT91812.1"/>
    <property type="molecule type" value="Genomic_DNA"/>
</dbReference>
<feature type="transmembrane region" description="Helical" evidence="1">
    <location>
        <begin position="7"/>
        <end position="26"/>
    </location>
</feature>
<keyword evidence="3" id="KW-1185">Reference proteome</keyword>
<evidence type="ECO:0000313" key="2">
    <source>
        <dbReference type="EMBL" id="RZT91812.1"/>
    </source>
</evidence>
<organism evidence="2 3">
    <name type="scientific">Ancylomarina subtilis</name>
    <dbReference type="NCBI Taxonomy" id="1639035"/>
    <lineage>
        <taxon>Bacteria</taxon>
        <taxon>Pseudomonadati</taxon>
        <taxon>Bacteroidota</taxon>
        <taxon>Bacteroidia</taxon>
        <taxon>Marinilabiliales</taxon>
        <taxon>Marinifilaceae</taxon>
        <taxon>Ancylomarina</taxon>
    </lineage>
</organism>
<sequence length="30" mass="3339">MHSSVELCIFYILIGSLNKLFLVGLIKASE</sequence>
<reference evidence="2 3" key="1">
    <citation type="submission" date="2019-02" db="EMBL/GenBank/DDBJ databases">
        <title>Genomic Encyclopedia of Type Strains, Phase IV (KMG-IV): sequencing the most valuable type-strain genomes for metagenomic binning, comparative biology and taxonomic classification.</title>
        <authorList>
            <person name="Goeker M."/>
        </authorList>
    </citation>
    <scope>NUCLEOTIDE SEQUENCE [LARGE SCALE GENOMIC DNA]</scope>
    <source>
        <strain evidence="2 3">DSM 28825</strain>
    </source>
</reference>
<gene>
    <name evidence="2" type="ORF">EV201_3025</name>
</gene>
<name>A0A4Q7VAP2_9BACT</name>
<keyword evidence="1" id="KW-1133">Transmembrane helix</keyword>
<evidence type="ECO:0000313" key="3">
    <source>
        <dbReference type="Proteomes" id="UP000293562"/>
    </source>
</evidence>
<accession>A0A4Q7VAP2</accession>
<dbReference type="AlphaFoldDB" id="A0A4Q7VAP2"/>
<keyword evidence="1" id="KW-0812">Transmembrane</keyword>
<proteinExistence type="predicted"/>
<protein>
    <submittedName>
        <fullName evidence="2">Uncharacterized protein</fullName>
    </submittedName>
</protein>
<dbReference type="Proteomes" id="UP000293562">
    <property type="component" value="Unassembled WGS sequence"/>
</dbReference>
<evidence type="ECO:0000256" key="1">
    <source>
        <dbReference type="SAM" id="Phobius"/>
    </source>
</evidence>